<reference evidence="3 4" key="1">
    <citation type="submission" date="2024-10" db="EMBL/GenBank/DDBJ databases">
        <title>Updated reference genomes for cyclostephanoid diatoms.</title>
        <authorList>
            <person name="Roberts W.R."/>
            <person name="Alverson A.J."/>
        </authorList>
    </citation>
    <scope>NUCLEOTIDE SEQUENCE [LARGE SCALE GENOMIC DNA]</scope>
    <source>
        <strain evidence="3 4">AJA228-03</strain>
    </source>
</reference>
<evidence type="ECO:0000256" key="2">
    <source>
        <dbReference type="SAM" id="Phobius"/>
    </source>
</evidence>
<dbReference type="PANTHER" id="PTHR11863">
    <property type="entry name" value="STEROL DESATURASE"/>
    <property type="match status" value="1"/>
</dbReference>
<proteinExistence type="predicted"/>
<dbReference type="AlphaFoldDB" id="A0ABD3STN6"/>
<name>A0ABD3STN6_9STRA</name>
<feature type="transmembrane region" description="Helical" evidence="2">
    <location>
        <begin position="40"/>
        <end position="62"/>
    </location>
</feature>
<evidence type="ECO:0008006" key="5">
    <source>
        <dbReference type="Google" id="ProtNLM"/>
    </source>
</evidence>
<keyword evidence="2" id="KW-1133">Transmembrane helix</keyword>
<feature type="transmembrane region" description="Helical" evidence="2">
    <location>
        <begin position="164"/>
        <end position="184"/>
    </location>
</feature>
<sequence length="401" mass="45208">MCATSTTPAGTRPPPTTQSSKTPPPPMPSRRLRRQRLSSISLDAATAFSVLAYLLLVNPSYLDPWGLRSPTPWALGYVCIRLGVLFYDHLVVYIIENFAGGKLLPTRMPGAPPVRFVKLDYRSLVYLGLNSINEYAFVMRLTRYLWLGGRAGCMPWKLSELMPWNTIVALGIMFVSMDALYAPLHHIMHLPTLYPLIHKHHHRQHYPTRGYLDAGNEHPIEHMIGVVCTWFAVCVSEAFLPTLGMWLHRIKEVGGIFGGPPWEGGFDNRADTIIAGGGVHALTVVAFFQLHAALACMNHSPYDVRFSLPFIGSAGMFGRGNKFLNWMNGTNSTGKWLRNVITGQWFQYSVGHHEMHHRKFNCNFGQYCMFYDMWMGTFIEYEGPLSAAEIDAKKRNSLKGE</sequence>
<evidence type="ECO:0000313" key="3">
    <source>
        <dbReference type="EMBL" id="KAL3827572.1"/>
    </source>
</evidence>
<feature type="region of interest" description="Disordered" evidence="1">
    <location>
        <begin position="1"/>
        <end position="31"/>
    </location>
</feature>
<dbReference type="InterPro" id="IPR050307">
    <property type="entry name" value="Sterol_Desaturase_Related"/>
</dbReference>
<dbReference type="Proteomes" id="UP001530377">
    <property type="component" value="Unassembled WGS sequence"/>
</dbReference>
<evidence type="ECO:0000313" key="4">
    <source>
        <dbReference type="Proteomes" id="UP001530377"/>
    </source>
</evidence>
<gene>
    <name evidence="3" type="ORF">ACHAXA_002069</name>
</gene>
<feature type="compositionally biased region" description="Low complexity" evidence="1">
    <location>
        <begin position="1"/>
        <end position="10"/>
    </location>
</feature>
<feature type="compositionally biased region" description="Pro residues" evidence="1">
    <location>
        <begin position="11"/>
        <end position="28"/>
    </location>
</feature>
<organism evidence="3 4">
    <name type="scientific">Cyclostephanos tholiformis</name>
    <dbReference type="NCBI Taxonomy" id="382380"/>
    <lineage>
        <taxon>Eukaryota</taxon>
        <taxon>Sar</taxon>
        <taxon>Stramenopiles</taxon>
        <taxon>Ochrophyta</taxon>
        <taxon>Bacillariophyta</taxon>
        <taxon>Coscinodiscophyceae</taxon>
        <taxon>Thalassiosirophycidae</taxon>
        <taxon>Stephanodiscales</taxon>
        <taxon>Stephanodiscaceae</taxon>
        <taxon>Cyclostephanos</taxon>
    </lineage>
</organism>
<comment type="caution">
    <text evidence="3">The sequence shown here is derived from an EMBL/GenBank/DDBJ whole genome shotgun (WGS) entry which is preliminary data.</text>
</comment>
<keyword evidence="2" id="KW-0812">Transmembrane</keyword>
<feature type="transmembrane region" description="Helical" evidence="2">
    <location>
        <begin position="223"/>
        <end position="247"/>
    </location>
</feature>
<evidence type="ECO:0000256" key="1">
    <source>
        <dbReference type="SAM" id="MobiDB-lite"/>
    </source>
</evidence>
<keyword evidence="2" id="KW-0472">Membrane</keyword>
<protein>
    <recommendedName>
        <fullName evidence="5">Fatty acid hydroxylase domain-containing protein</fullName>
    </recommendedName>
</protein>
<keyword evidence="4" id="KW-1185">Reference proteome</keyword>
<dbReference type="EMBL" id="JALLPB020000002">
    <property type="protein sequence ID" value="KAL3827572.1"/>
    <property type="molecule type" value="Genomic_DNA"/>
</dbReference>
<accession>A0ABD3STN6</accession>
<feature type="transmembrane region" description="Helical" evidence="2">
    <location>
        <begin position="74"/>
        <end position="95"/>
    </location>
</feature>